<comment type="function">
    <text evidence="3">Exhibits glutathione-dependent thiol transferase activity. Has high dehydroascorbate reductase activity and may contribute to the recycling of ascorbic acid. Participates in the biotransformation of inorganic arsenic and reduces monomethylarsonic acid (MMA).</text>
</comment>
<dbReference type="FunFam" id="1.20.1050.10:FF:000009">
    <property type="entry name" value="Glutathione S-transferase omega-1"/>
    <property type="match status" value="1"/>
</dbReference>
<dbReference type="PANTHER" id="PTHR43968">
    <property type="match status" value="1"/>
</dbReference>
<accession>A0A0B6ZPN1</accession>
<dbReference type="EMBL" id="HACG01023633">
    <property type="protein sequence ID" value="CEK70498.1"/>
    <property type="molecule type" value="Transcribed_RNA"/>
</dbReference>
<dbReference type="InterPro" id="IPR010987">
    <property type="entry name" value="Glutathione-S-Trfase_C-like"/>
</dbReference>
<dbReference type="FunFam" id="3.40.30.10:FF:000123">
    <property type="entry name" value="Glutathione transferase o1"/>
    <property type="match status" value="1"/>
</dbReference>
<dbReference type="InterPro" id="IPR036282">
    <property type="entry name" value="Glutathione-S-Trfase_C_sf"/>
</dbReference>
<comment type="catalytic activity">
    <reaction evidence="3">
        <text>L-dehydroascorbate + 2 glutathione = glutathione disulfide + L-ascorbate</text>
        <dbReference type="Rhea" id="RHEA:24424"/>
        <dbReference type="ChEBI" id="CHEBI:38290"/>
        <dbReference type="ChEBI" id="CHEBI:57925"/>
        <dbReference type="ChEBI" id="CHEBI:58297"/>
        <dbReference type="ChEBI" id="CHEBI:58539"/>
        <dbReference type="EC" id="1.8.5.1"/>
    </reaction>
</comment>
<dbReference type="SUPFAM" id="SSF52833">
    <property type="entry name" value="Thioredoxin-like"/>
    <property type="match status" value="1"/>
</dbReference>
<comment type="similarity">
    <text evidence="1 3">Belongs to the GST superfamily. Omega family.</text>
</comment>
<comment type="catalytic activity">
    <reaction evidence="3">
        <text>RX + glutathione = an S-substituted glutathione + a halide anion + H(+)</text>
        <dbReference type="Rhea" id="RHEA:16437"/>
        <dbReference type="ChEBI" id="CHEBI:15378"/>
        <dbReference type="ChEBI" id="CHEBI:16042"/>
        <dbReference type="ChEBI" id="CHEBI:17792"/>
        <dbReference type="ChEBI" id="CHEBI:57925"/>
        <dbReference type="ChEBI" id="CHEBI:90779"/>
        <dbReference type="EC" id="2.5.1.18"/>
    </reaction>
</comment>
<gene>
    <name evidence="6" type="primary">ORF74411</name>
</gene>
<dbReference type="GO" id="GO:0045174">
    <property type="term" value="F:glutathione dehydrogenase (ascorbate) activity"/>
    <property type="evidence" value="ECO:0007669"/>
    <property type="project" value="UniProtKB-UniRule"/>
</dbReference>
<dbReference type="GO" id="GO:0050610">
    <property type="term" value="F:methylarsonate reductase activity"/>
    <property type="evidence" value="ECO:0007669"/>
    <property type="project" value="UniProtKB-UniRule"/>
</dbReference>
<reference evidence="6" key="1">
    <citation type="submission" date="2014-12" db="EMBL/GenBank/DDBJ databases">
        <title>Insight into the proteome of Arion vulgaris.</title>
        <authorList>
            <person name="Aradska J."/>
            <person name="Bulat T."/>
            <person name="Smidak R."/>
            <person name="Sarate P."/>
            <person name="Gangsoo J."/>
            <person name="Sialana F."/>
            <person name="Bilban M."/>
            <person name="Lubec G."/>
        </authorList>
    </citation>
    <scope>NUCLEOTIDE SEQUENCE</scope>
    <source>
        <tissue evidence="6">Skin</tissue>
    </source>
</reference>
<dbReference type="SFLD" id="SFLDS00019">
    <property type="entry name" value="Glutathione_Transferase_(cytos"/>
    <property type="match status" value="1"/>
</dbReference>
<dbReference type="SFLD" id="SFLDG00358">
    <property type="entry name" value="Main_(cytGST)"/>
    <property type="match status" value="1"/>
</dbReference>
<dbReference type="InterPro" id="IPR036249">
    <property type="entry name" value="Thioredoxin-like_sf"/>
</dbReference>
<evidence type="ECO:0000313" key="6">
    <source>
        <dbReference type="EMBL" id="CEK70498.1"/>
    </source>
</evidence>
<dbReference type="SUPFAM" id="SSF47616">
    <property type="entry name" value="GST C-terminal domain-like"/>
    <property type="match status" value="1"/>
</dbReference>
<dbReference type="InterPro" id="IPR005442">
    <property type="entry name" value="GST_omega"/>
</dbReference>
<dbReference type="Gene3D" id="3.40.30.10">
    <property type="entry name" value="Glutaredoxin"/>
    <property type="match status" value="1"/>
</dbReference>
<sequence length="238" mass="27733">MTEKHYKGGSVFPPTKPKLLRIYSMRYCPYAQRTRLVLAHKNIPHETINIHLRDKPDWFWTKNPLGAVPVLEIDDKIVYESTATCEWLDDIHTQSHLQPTDPYRRAWDRILLEYFSKLTTAFYGLLFKSGEPDKQVEDLTKHLTFYDQQLAKRGGPFFGDKSPSLIDFYIWPHLERIQALGTRDQRILIDKARYPKLAEWVEAMNKVPAVKATSSDVQTTLHFFDSVEAGQPDFDYGL</sequence>
<name>A0A0B6ZPN1_9EUPU</name>
<organism evidence="6">
    <name type="scientific">Arion vulgaris</name>
    <dbReference type="NCBI Taxonomy" id="1028688"/>
    <lineage>
        <taxon>Eukaryota</taxon>
        <taxon>Metazoa</taxon>
        <taxon>Spiralia</taxon>
        <taxon>Lophotrochozoa</taxon>
        <taxon>Mollusca</taxon>
        <taxon>Gastropoda</taxon>
        <taxon>Heterobranchia</taxon>
        <taxon>Euthyneura</taxon>
        <taxon>Panpulmonata</taxon>
        <taxon>Eupulmonata</taxon>
        <taxon>Stylommatophora</taxon>
        <taxon>Helicina</taxon>
        <taxon>Arionoidea</taxon>
        <taxon>Arionidae</taxon>
        <taxon>Arion</taxon>
    </lineage>
</organism>
<dbReference type="InterPro" id="IPR050983">
    <property type="entry name" value="GST_Omega/HSP26"/>
</dbReference>
<dbReference type="InterPro" id="IPR004045">
    <property type="entry name" value="Glutathione_S-Trfase_N"/>
</dbReference>
<evidence type="ECO:0000256" key="3">
    <source>
        <dbReference type="RuleBase" id="RU368071"/>
    </source>
</evidence>
<evidence type="ECO:0000256" key="2">
    <source>
        <dbReference type="ARBA" id="ARBA00023002"/>
    </source>
</evidence>
<feature type="domain" description="GST C-terminal" evidence="5">
    <location>
        <begin position="101"/>
        <end position="236"/>
    </location>
</feature>
<evidence type="ECO:0000259" key="5">
    <source>
        <dbReference type="PROSITE" id="PS50405"/>
    </source>
</evidence>
<dbReference type="InterPro" id="IPR040079">
    <property type="entry name" value="Glutathione_S-Trfase"/>
</dbReference>
<dbReference type="PROSITE" id="PS50405">
    <property type="entry name" value="GST_CTER"/>
    <property type="match status" value="1"/>
</dbReference>
<dbReference type="Pfam" id="PF13410">
    <property type="entry name" value="GST_C_2"/>
    <property type="match status" value="1"/>
</dbReference>
<dbReference type="AlphaFoldDB" id="A0A0B6ZPN1"/>
<keyword evidence="3" id="KW-0808">Transferase</keyword>
<keyword evidence="2 3" id="KW-0560">Oxidoreductase</keyword>
<feature type="domain" description="GST N-terminal" evidence="4">
    <location>
        <begin position="18"/>
        <end position="96"/>
    </location>
</feature>
<dbReference type="EC" id="1.20.4.2" evidence="3"/>
<evidence type="ECO:0000259" key="4">
    <source>
        <dbReference type="PROSITE" id="PS50404"/>
    </source>
</evidence>
<dbReference type="Pfam" id="PF13417">
    <property type="entry name" value="GST_N_3"/>
    <property type="match status" value="1"/>
</dbReference>
<proteinExistence type="inferred from homology"/>
<dbReference type="GO" id="GO:0004364">
    <property type="term" value="F:glutathione transferase activity"/>
    <property type="evidence" value="ECO:0007669"/>
    <property type="project" value="UniProtKB-UniRule"/>
</dbReference>
<dbReference type="GO" id="GO:0005737">
    <property type="term" value="C:cytoplasm"/>
    <property type="evidence" value="ECO:0007669"/>
    <property type="project" value="InterPro"/>
</dbReference>
<dbReference type="PRINTS" id="PR01625">
    <property type="entry name" value="GSTRNSFRASEO"/>
</dbReference>
<comment type="catalytic activity">
    <reaction evidence="3">
        <text>methylarsonate + 2 glutathione + H(+) = methylarsonous acid + glutathione disulfide + H2O</text>
        <dbReference type="Rhea" id="RHEA:15969"/>
        <dbReference type="ChEBI" id="CHEBI:15377"/>
        <dbReference type="ChEBI" id="CHEBI:15378"/>
        <dbReference type="ChEBI" id="CHEBI:17826"/>
        <dbReference type="ChEBI" id="CHEBI:33409"/>
        <dbReference type="ChEBI" id="CHEBI:57925"/>
        <dbReference type="ChEBI" id="CHEBI:58297"/>
        <dbReference type="EC" id="1.20.4.2"/>
    </reaction>
</comment>
<dbReference type="Gene3D" id="1.20.1050.10">
    <property type="match status" value="1"/>
</dbReference>
<dbReference type="PANTHER" id="PTHR43968:SF6">
    <property type="entry name" value="GLUTATHIONE S-TRANSFERASE OMEGA"/>
    <property type="match status" value="1"/>
</dbReference>
<dbReference type="EC" id="1.8.5.1" evidence="3"/>
<dbReference type="EC" id="2.5.1.18" evidence="3"/>
<dbReference type="GO" id="GO:0006749">
    <property type="term" value="P:glutathione metabolic process"/>
    <property type="evidence" value="ECO:0007669"/>
    <property type="project" value="UniProtKB-UniRule"/>
</dbReference>
<dbReference type="PROSITE" id="PS50404">
    <property type="entry name" value="GST_NTER"/>
    <property type="match status" value="1"/>
</dbReference>
<protein>
    <recommendedName>
        <fullName evidence="3">Glutathione S-transferase omega</fullName>
        <shortName evidence="3">GSTO</shortName>
        <ecNumber evidence="3">1.20.4.2</ecNumber>
        <ecNumber evidence="3">1.8.5.1</ecNumber>
        <ecNumber evidence="3">2.5.1.18</ecNumber>
    </recommendedName>
    <alternativeName>
        <fullName evidence="3">Glutathione-dependent dehydroascorbate reductase</fullName>
    </alternativeName>
    <alternativeName>
        <fullName evidence="3">Monomethylarsonic acid reductase</fullName>
    </alternativeName>
</protein>
<evidence type="ECO:0000256" key="1">
    <source>
        <dbReference type="ARBA" id="ARBA00011067"/>
    </source>
</evidence>